<dbReference type="VEuPathDB" id="VectorBase:RSAN_046501"/>
<organism evidence="14 15">
    <name type="scientific">Rhipicephalus sanguineus</name>
    <name type="common">Brown dog tick</name>
    <name type="synonym">Ixodes sanguineus</name>
    <dbReference type="NCBI Taxonomy" id="34632"/>
    <lineage>
        <taxon>Eukaryota</taxon>
        <taxon>Metazoa</taxon>
        <taxon>Ecdysozoa</taxon>
        <taxon>Arthropoda</taxon>
        <taxon>Chelicerata</taxon>
        <taxon>Arachnida</taxon>
        <taxon>Acari</taxon>
        <taxon>Parasitiformes</taxon>
        <taxon>Ixodida</taxon>
        <taxon>Ixodoidea</taxon>
        <taxon>Ixodidae</taxon>
        <taxon>Rhipicephalinae</taxon>
        <taxon>Rhipicephalus</taxon>
        <taxon>Rhipicephalus</taxon>
    </lineage>
</organism>
<dbReference type="PANTHER" id="PTHR22624">
    <property type="entry name" value="CYSTEINE PROTEASE ATG4"/>
    <property type="match status" value="1"/>
</dbReference>
<sequence length="531" mass="60434">MFNGADVLARRTTQTTAPNLPPMFAFCDHTPNSDKIVVRHRRASSSDDLRFVEDERQQSTSSSLSSSFGSLFSASVPVPASAAGASEQRPPSPEKVKTKLMSVWNNVRYGWTMRKKANFSDEEAIWLLGIMYHRKIQTKRSAPLWSSTSSQKSRNPVALGSRTTWGQSESATTQDDDGRLASYELFLEDFSSRLWFTYRREFPPIPGTDITTDCGWGCMLRSSQMMLAQAVVTHVLGRHWRYRRNNQTEASDYVHRQVVRWFGDRTADASPFSLHKLVQMGYESGKQAGDWYGPSSAAYILKEALEGACQTEQLLLDLRIYVAQDCTIYLEDVRTLCRGTRSNGTPLWRALIILVPVRLGGEQLNTTYIPCVKGMLSHPNCIGVIGGRPRHSLYFLGWQGEKVIYLDPHYVQEAVDVGPQDFPLDSYHCSWPRKMSFYKMDPSCTMGFYCKTEDEFERFVKDVKQVSETTLRRRWPVPTESRHEYPVFLVSEGSCADHTDTSDTDGADFAHYLQGPRENLDHRHSEEYIIL</sequence>
<comment type="caution">
    <text evidence="14">The sequence shown here is derived from an EMBL/GenBank/DDBJ whole genome shotgun (WGS) entry which is preliminary data.</text>
</comment>
<keyword evidence="4 11" id="KW-0963">Cytoplasm</keyword>
<dbReference type="PANTHER" id="PTHR22624:SF52">
    <property type="entry name" value="CYSTEINE PROTEASE"/>
    <property type="match status" value="1"/>
</dbReference>
<dbReference type="EMBL" id="JABSTV010001255">
    <property type="protein sequence ID" value="KAH7935919.1"/>
    <property type="molecule type" value="Genomic_DNA"/>
</dbReference>
<dbReference type="GO" id="GO:0015031">
    <property type="term" value="P:protein transport"/>
    <property type="evidence" value="ECO:0007669"/>
    <property type="project" value="UniProtKB-KW"/>
</dbReference>
<dbReference type="InterPro" id="IPR046792">
    <property type="entry name" value="Peptidase_C54_cat"/>
</dbReference>
<evidence type="ECO:0000256" key="7">
    <source>
        <dbReference type="ARBA" id="ARBA00022807"/>
    </source>
</evidence>
<evidence type="ECO:0000256" key="2">
    <source>
        <dbReference type="ARBA" id="ARBA00010958"/>
    </source>
</evidence>
<evidence type="ECO:0000256" key="1">
    <source>
        <dbReference type="ARBA" id="ARBA00004496"/>
    </source>
</evidence>
<reference evidence="14" key="2">
    <citation type="submission" date="2021-09" db="EMBL/GenBank/DDBJ databases">
        <authorList>
            <person name="Jia N."/>
            <person name="Wang J."/>
            <person name="Shi W."/>
            <person name="Du L."/>
            <person name="Sun Y."/>
            <person name="Zhan W."/>
            <person name="Jiang J."/>
            <person name="Wang Q."/>
            <person name="Zhang B."/>
            <person name="Ji P."/>
            <person name="Sakyi L.B."/>
            <person name="Cui X."/>
            <person name="Yuan T."/>
            <person name="Jiang B."/>
            <person name="Yang W."/>
            <person name="Lam T.T.-Y."/>
            <person name="Chang Q."/>
            <person name="Ding S."/>
            <person name="Wang X."/>
            <person name="Zhu J."/>
            <person name="Ruan X."/>
            <person name="Zhao L."/>
            <person name="Wei J."/>
            <person name="Que T."/>
            <person name="Du C."/>
            <person name="Cheng J."/>
            <person name="Dai P."/>
            <person name="Han X."/>
            <person name="Huang E."/>
            <person name="Gao Y."/>
            <person name="Liu J."/>
            <person name="Shao H."/>
            <person name="Ye R."/>
            <person name="Li L."/>
            <person name="Wei W."/>
            <person name="Wang X."/>
            <person name="Wang C."/>
            <person name="Huo Q."/>
            <person name="Li W."/>
            <person name="Guo W."/>
            <person name="Chen H."/>
            <person name="Chen S."/>
            <person name="Zhou L."/>
            <person name="Zhou L."/>
            <person name="Ni X."/>
            <person name="Tian J."/>
            <person name="Zhou Y."/>
            <person name="Sheng Y."/>
            <person name="Liu T."/>
            <person name="Pan Y."/>
            <person name="Xia L."/>
            <person name="Li J."/>
            <person name="Zhao F."/>
            <person name="Cao W."/>
        </authorList>
    </citation>
    <scope>NUCLEOTIDE SEQUENCE</scope>
    <source>
        <strain evidence="14">Rsan-2018</strain>
        <tissue evidence="14">Larvae</tissue>
    </source>
</reference>
<dbReference type="GO" id="GO:0000423">
    <property type="term" value="P:mitophagy"/>
    <property type="evidence" value="ECO:0007669"/>
    <property type="project" value="TreeGrafter"/>
</dbReference>
<dbReference type="GO" id="GO:0005737">
    <property type="term" value="C:cytoplasm"/>
    <property type="evidence" value="ECO:0007669"/>
    <property type="project" value="UniProtKB-SubCell"/>
</dbReference>
<dbReference type="SUPFAM" id="SSF54001">
    <property type="entry name" value="Cysteine proteinases"/>
    <property type="match status" value="1"/>
</dbReference>
<dbReference type="EC" id="3.4.22.-" evidence="11"/>
<evidence type="ECO:0000256" key="8">
    <source>
        <dbReference type="ARBA" id="ARBA00022927"/>
    </source>
</evidence>
<feature type="domain" description="Peptidase C54 catalytic" evidence="13">
    <location>
        <begin position="185"/>
        <end position="461"/>
    </location>
</feature>
<evidence type="ECO:0000256" key="9">
    <source>
        <dbReference type="ARBA" id="ARBA00023006"/>
    </source>
</evidence>
<evidence type="ECO:0000313" key="14">
    <source>
        <dbReference type="EMBL" id="KAH7935919.1"/>
    </source>
</evidence>
<comment type="function">
    <text evidence="11">Cysteine protease that plays a key role in autophagy by mediating both proteolytic activation and delipidation of ATG8 family proteins.</text>
</comment>
<gene>
    <name evidence="14" type="ORF">HPB52_015174</name>
</gene>
<reference evidence="14" key="1">
    <citation type="journal article" date="2020" name="Cell">
        <title>Large-Scale Comparative Analyses of Tick Genomes Elucidate Their Genetic Diversity and Vector Capacities.</title>
        <authorList>
            <consortium name="Tick Genome and Microbiome Consortium (TIGMIC)"/>
            <person name="Jia N."/>
            <person name="Wang J."/>
            <person name="Shi W."/>
            <person name="Du L."/>
            <person name="Sun Y."/>
            <person name="Zhan W."/>
            <person name="Jiang J.F."/>
            <person name="Wang Q."/>
            <person name="Zhang B."/>
            <person name="Ji P."/>
            <person name="Bell-Sakyi L."/>
            <person name="Cui X.M."/>
            <person name="Yuan T.T."/>
            <person name="Jiang B.G."/>
            <person name="Yang W.F."/>
            <person name="Lam T.T."/>
            <person name="Chang Q.C."/>
            <person name="Ding S.J."/>
            <person name="Wang X.J."/>
            <person name="Zhu J.G."/>
            <person name="Ruan X.D."/>
            <person name="Zhao L."/>
            <person name="Wei J.T."/>
            <person name="Ye R.Z."/>
            <person name="Que T.C."/>
            <person name="Du C.H."/>
            <person name="Zhou Y.H."/>
            <person name="Cheng J.X."/>
            <person name="Dai P.F."/>
            <person name="Guo W.B."/>
            <person name="Han X.H."/>
            <person name="Huang E.J."/>
            <person name="Li L.F."/>
            <person name="Wei W."/>
            <person name="Gao Y.C."/>
            <person name="Liu J.Z."/>
            <person name="Shao H.Z."/>
            <person name="Wang X."/>
            <person name="Wang C.C."/>
            <person name="Yang T.C."/>
            <person name="Huo Q.B."/>
            <person name="Li W."/>
            <person name="Chen H.Y."/>
            <person name="Chen S.E."/>
            <person name="Zhou L.G."/>
            <person name="Ni X.B."/>
            <person name="Tian J.H."/>
            <person name="Sheng Y."/>
            <person name="Liu T."/>
            <person name="Pan Y.S."/>
            <person name="Xia L.Y."/>
            <person name="Li J."/>
            <person name="Zhao F."/>
            <person name="Cao W.C."/>
        </authorList>
    </citation>
    <scope>NUCLEOTIDE SEQUENCE</scope>
    <source>
        <strain evidence="14">Rsan-2018</strain>
    </source>
</reference>
<evidence type="ECO:0000259" key="13">
    <source>
        <dbReference type="Pfam" id="PF03416"/>
    </source>
</evidence>
<evidence type="ECO:0000256" key="11">
    <source>
        <dbReference type="RuleBase" id="RU363115"/>
    </source>
</evidence>
<dbReference type="GO" id="GO:0035973">
    <property type="term" value="P:aggrephagy"/>
    <property type="evidence" value="ECO:0007669"/>
    <property type="project" value="TreeGrafter"/>
</dbReference>
<keyword evidence="7" id="KW-0788">Thiol protease</keyword>
<dbReference type="GO" id="GO:0016485">
    <property type="term" value="P:protein processing"/>
    <property type="evidence" value="ECO:0007669"/>
    <property type="project" value="TreeGrafter"/>
</dbReference>
<feature type="compositionally biased region" description="Polar residues" evidence="12">
    <location>
        <begin position="161"/>
        <end position="173"/>
    </location>
</feature>
<name>A0A9D4PBX1_RHISA</name>
<dbReference type="OrthoDB" id="2960936at2759"/>
<evidence type="ECO:0000256" key="10">
    <source>
        <dbReference type="ARBA" id="ARBA00029362"/>
    </source>
</evidence>
<keyword evidence="3" id="KW-0813">Transport</keyword>
<evidence type="ECO:0000256" key="4">
    <source>
        <dbReference type="ARBA" id="ARBA00022490"/>
    </source>
</evidence>
<comment type="similarity">
    <text evidence="2 11">Belongs to the peptidase C54 family.</text>
</comment>
<dbReference type="GO" id="GO:0000045">
    <property type="term" value="P:autophagosome assembly"/>
    <property type="evidence" value="ECO:0007669"/>
    <property type="project" value="TreeGrafter"/>
</dbReference>
<comment type="subcellular location">
    <subcellularLocation>
        <location evidence="1 11">Cytoplasm</location>
    </subcellularLocation>
</comment>
<keyword evidence="5 11" id="KW-0645">Protease</keyword>
<comment type="catalytic activity">
    <reaction evidence="10">
        <text>[protein]-C-terminal L-amino acid-glycyl-phosphatidylethanolamide + H2O = [protein]-C-terminal L-amino acid-glycine + a 1,2-diacyl-sn-glycero-3-phosphoethanolamine</text>
        <dbReference type="Rhea" id="RHEA:67548"/>
        <dbReference type="Rhea" id="RHEA-COMP:17323"/>
        <dbReference type="Rhea" id="RHEA-COMP:17324"/>
        <dbReference type="ChEBI" id="CHEBI:15377"/>
        <dbReference type="ChEBI" id="CHEBI:64612"/>
        <dbReference type="ChEBI" id="CHEBI:172940"/>
        <dbReference type="ChEBI" id="CHEBI:172941"/>
    </reaction>
    <physiologicalReaction direction="left-to-right" evidence="10">
        <dbReference type="Rhea" id="RHEA:67549"/>
    </physiologicalReaction>
</comment>
<dbReference type="GO" id="GO:0019786">
    <property type="term" value="F:protein-phosphatidylethanolamide deconjugating activity"/>
    <property type="evidence" value="ECO:0007669"/>
    <property type="project" value="InterPro"/>
</dbReference>
<keyword evidence="15" id="KW-1185">Reference proteome</keyword>
<proteinExistence type="inferred from homology"/>
<evidence type="ECO:0000256" key="3">
    <source>
        <dbReference type="ARBA" id="ARBA00022448"/>
    </source>
</evidence>
<dbReference type="Pfam" id="PF03416">
    <property type="entry name" value="Peptidase_C54"/>
    <property type="match status" value="1"/>
</dbReference>
<protein>
    <recommendedName>
        <fullName evidence="11">Cysteine protease</fullName>
        <ecNumber evidence="11">3.4.22.-</ecNumber>
    </recommendedName>
</protein>
<dbReference type="GO" id="GO:0004197">
    <property type="term" value="F:cysteine-type endopeptidase activity"/>
    <property type="evidence" value="ECO:0007669"/>
    <property type="project" value="TreeGrafter"/>
</dbReference>
<keyword evidence="8 11" id="KW-0653">Protein transport</keyword>
<dbReference type="OMA" id="DSFHCSW"/>
<dbReference type="AlphaFoldDB" id="A0A9D4PBX1"/>
<dbReference type="GO" id="GO:0034727">
    <property type="term" value="P:piecemeal microautophagy of the nucleus"/>
    <property type="evidence" value="ECO:0007669"/>
    <property type="project" value="TreeGrafter"/>
</dbReference>
<evidence type="ECO:0000256" key="5">
    <source>
        <dbReference type="ARBA" id="ARBA00022670"/>
    </source>
</evidence>
<feature type="region of interest" description="Disordered" evidence="12">
    <location>
        <begin position="143"/>
        <end position="174"/>
    </location>
</feature>
<dbReference type="Proteomes" id="UP000821837">
    <property type="component" value="Unassembled WGS sequence"/>
</dbReference>
<evidence type="ECO:0000256" key="12">
    <source>
        <dbReference type="SAM" id="MobiDB-lite"/>
    </source>
</evidence>
<keyword evidence="6 11" id="KW-0378">Hydrolase</keyword>
<keyword evidence="9 11" id="KW-0072">Autophagy</keyword>
<feature type="compositionally biased region" description="Polar residues" evidence="12">
    <location>
        <begin position="144"/>
        <end position="154"/>
    </location>
</feature>
<evidence type="ECO:0000313" key="15">
    <source>
        <dbReference type="Proteomes" id="UP000821837"/>
    </source>
</evidence>
<dbReference type="InterPro" id="IPR005078">
    <property type="entry name" value="Peptidase_C54"/>
</dbReference>
<dbReference type="InterPro" id="IPR038765">
    <property type="entry name" value="Papain-like_cys_pep_sf"/>
</dbReference>
<evidence type="ECO:0000256" key="6">
    <source>
        <dbReference type="ARBA" id="ARBA00022801"/>
    </source>
</evidence>
<accession>A0A9D4PBX1</accession>